<dbReference type="AlphaFoldDB" id="A0A849VTJ3"/>
<sequence>MHITWKRTVIGGDELPYDFCAYVENITIARIYRSKDSSGVSIWSVNMQIGDATSDTCWTRLDAIQMVEQRLAHFLTTERGKTDPQEWPHDQRSAQLWLLRHSNPKQHAVLVEDLRSGRVDRCSGHLLMTNWFCLTLTRQKSPCSFEPTSNSGLALHHPSGEAIPRKHRQGIGT</sequence>
<proteinExistence type="predicted"/>
<accession>A0A849VTJ3</accession>
<evidence type="ECO:0000256" key="1">
    <source>
        <dbReference type="SAM" id="MobiDB-lite"/>
    </source>
</evidence>
<comment type="caution">
    <text evidence="2">The sequence shown here is derived from an EMBL/GenBank/DDBJ whole genome shotgun (WGS) entry which is preliminary data.</text>
</comment>
<organism evidence="2 3">
    <name type="scientific">Phyllobacterium pellucidum</name>
    <dbReference type="NCBI Taxonomy" id="2740464"/>
    <lineage>
        <taxon>Bacteria</taxon>
        <taxon>Pseudomonadati</taxon>
        <taxon>Pseudomonadota</taxon>
        <taxon>Alphaproteobacteria</taxon>
        <taxon>Hyphomicrobiales</taxon>
        <taxon>Phyllobacteriaceae</taxon>
        <taxon>Phyllobacterium</taxon>
    </lineage>
</organism>
<feature type="region of interest" description="Disordered" evidence="1">
    <location>
        <begin position="147"/>
        <end position="173"/>
    </location>
</feature>
<protein>
    <submittedName>
        <fullName evidence="2">Uncharacterized protein</fullName>
    </submittedName>
</protein>
<dbReference type="Proteomes" id="UP000550508">
    <property type="component" value="Unassembled WGS sequence"/>
</dbReference>
<dbReference type="RefSeq" id="WP_174207978.1">
    <property type="nucleotide sequence ID" value="NZ_JABUMX010000002.1"/>
</dbReference>
<evidence type="ECO:0000313" key="3">
    <source>
        <dbReference type="Proteomes" id="UP000550508"/>
    </source>
</evidence>
<evidence type="ECO:0000313" key="2">
    <source>
        <dbReference type="EMBL" id="NTS31350.1"/>
    </source>
</evidence>
<name>A0A849VTJ3_9HYPH</name>
<keyword evidence="3" id="KW-1185">Reference proteome</keyword>
<reference evidence="2 3" key="1">
    <citation type="submission" date="2020-05" db="EMBL/GenBank/DDBJ databases">
        <authorList>
            <person name="Kim M.K."/>
        </authorList>
    </citation>
    <scope>NUCLEOTIDE SEQUENCE [LARGE SCALE GENOMIC DNA]</scope>
    <source>
        <strain evidence="2 3">BT25</strain>
    </source>
</reference>
<gene>
    <name evidence="2" type="ORF">HQ945_08795</name>
</gene>
<dbReference type="EMBL" id="JABUMX010000002">
    <property type="protein sequence ID" value="NTS31350.1"/>
    <property type="molecule type" value="Genomic_DNA"/>
</dbReference>